<evidence type="ECO:0000313" key="1">
    <source>
        <dbReference type="EMBL" id="KAK0459132.1"/>
    </source>
</evidence>
<proteinExistence type="predicted"/>
<comment type="caution">
    <text evidence="1">The sequence shown here is derived from an EMBL/GenBank/DDBJ whole genome shotgun (WGS) entry which is preliminary data.</text>
</comment>
<accession>A0AA39KDS4</accession>
<keyword evidence="2" id="KW-1185">Reference proteome</keyword>
<dbReference type="RefSeq" id="XP_060331358.1">
    <property type="nucleotide sequence ID" value="XM_060467509.1"/>
</dbReference>
<name>A0AA39KDS4_ARMTA</name>
<sequence>SARLVWKIRNDRVINDKPHYTAREIEQRWTHAINRRMKLDSIPSDQKKFKRKAIQKSLVLKTWQGTLLKESSLPED</sequence>
<reference evidence="1" key="1">
    <citation type="submission" date="2023-06" db="EMBL/GenBank/DDBJ databases">
        <authorList>
            <consortium name="Lawrence Berkeley National Laboratory"/>
            <person name="Ahrendt S."/>
            <person name="Sahu N."/>
            <person name="Indic B."/>
            <person name="Wong-Bajracharya J."/>
            <person name="Merenyi Z."/>
            <person name="Ke H.-M."/>
            <person name="Monk M."/>
            <person name="Kocsube S."/>
            <person name="Drula E."/>
            <person name="Lipzen A."/>
            <person name="Balint B."/>
            <person name="Henrissat B."/>
            <person name="Andreopoulos B."/>
            <person name="Martin F.M."/>
            <person name="Harder C.B."/>
            <person name="Rigling D."/>
            <person name="Ford K.L."/>
            <person name="Foster G.D."/>
            <person name="Pangilinan J."/>
            <person name="Papanicolaou A."/>
            <person name="Barry K."/>
            <person name="LaButti K."/>
            <person name="Viragh M."/>
            <person name="Koriabine M."/>
            <person name="Yan M."/>
            <person name="Riley R."/>
            <person name="Champramary S."/>
            <person name="Plett K.L."/>
            <person name="Tsai I.J."/>
            <person name="Slot J."/>
            <person name="Sipos G."/>
            <person name="Plett J."/>
            <person name="Nagy L.G."/>
            <person name="Grigoriev I.V."/>
        </authorList>
    </citation>
    <scope>NUCLEOTIDE SEQUENCE</scope>
    <source>
        <strain evidence="1">CCBAS 213</strain>
    </source>
</reference>
<dbReference type="EMBL" id="JAUEPS010000015">
    <property type="protein sequence ID" value="KAK0459132.1"/>
    <property type="molecule type" value="Genomic_DNA"/>
</dbReference>
<evidence type="ECO:0000313" key="2">
    <source>
        <dbReference type="Proteomes" id="UP001175211"/>
    </source>
</evidence>
<protein>
    <submittedName>
        <fullName evidence="1">Uncharacterized protein</fullName>
    </submittedName>
</protein>
<feature type="non-terminal residue" evidence="1">
    <location>
        <position position="1"/>
    </location>
</feature>
<dbReference type="GeneID" id="85351057"/>
<dbReference type="Proteomes" id="UP001175211">
    <property type="component" value="Unassembled WGS sequence"/>
</dbReference>
<organism evidence="1 2">
    <name type="scientific">Armillaria tabescens</name>
    <name type="common">Ringless honey mushroom</name>
    <name type="synonym">Agaricus tabescens</name>
    <dbReference type="NCBI Taxonomy" id="1929756"/>
    <lineage>
        <taxon>Eukaryota</taxon>
        <taxon>Fungi</taxon>
        <taxon>Dikarya</taxon>
        <taxon>Basidiomycota</taxon>
        <taxon>Agaricomycotina</taxon>
        <taxon>Agaricomycetes</taxon>
        <taxon>Agaricomycetidae</taxon>
        <taxon>Agaricales</taxon>
        <taxon>Marasmiineae</taxon>
        <taxon>Physalacriaceae</taxon>
        <taxon>Desarmillaria</taxon>
    </lineage>
</organism>
<gene>
    <name evidence="1" type="ORF">EV420DRAFT_1269519</name>
</gene>
<dbReference type="AlphaFoldDB" id="A0AA39KDS4"/>